<organism evidence="1 2">
    <name type="scientific">Penicillium antarcticum</name>
    <dbReference type="NCBI Taxonomy" id="416450"/>
    <lineage>
        <taxon>Eukaryota</taxon>
        <taxon>Fungi</taxon>
        <taxon>Dikarya</taxon>
        <taxon>Ascomycota</taxon>
        <taxon>Pezizomycotina</taxon>
        <taxon>Eurotiomycetes</taxon>
        <taxon>Eurotiomycetidae</taxon>
        <taxon>Eurotiales</taxon>
        <taxon>Aspergillaceae</taxon>
        <taxon>Penicillium</taxon>
    </lineage>
</organism>
<protein>
    <submittedName>
        <fullName evidence="1">Uncharacterized protein</fullName>
    </submittedName>
</protein>
<sequence length="57" mass="6584">MIQPPQYDYSYSPDFLIHDIASGSARLTPSETALYVYIRPWEWLCDLFVSIDPSAMI</sequence>
<accession>A0A1V6QKQ9</accession>
<keyword evidence="2" id="KW-1185">Reference proteome</keyword>
<comment type="caution">
    <text evidence="1">The sequence shown here is derived from an EMBL/GenBank/DDBJ whole genome shotgun (WGS) entry which is preliminary data.</text>
</comment>
<name>A0A1V6QKQ9_9EURO</name>
<dbReference type="Proteomes" id="UP000191672">
    <property type="component" value="Unassembled WGS sequence"/>
</dbReference>
<proteinExistence type="predicted"/>
<evidence type="ECO:0000313" key="1">
    <source>
        <dbReference type="EMBL" id="OQD89572.1"/>
    </source>
</evidence>
<reference evidence="2" key="1">
    <citation type="journal article" date="2017" name="Nat. Microbiol.">
        <title>Global analysis of biosynthetic gene clusters reveals vast potential of secondary metabolite production in Penicillium species.</title>
        <authorList>
            <person name="Nielsen J.C."/>
            <person name="Grijseels S."/>
            <person name="Prigent S."/>
            <person name="Ji B."/>
            <person name="Dainat J."/>
            <person name="Nielsen K.F."/>
            <person name="Frisvad J.C."/>
            <person name="Workman M."/>
            <person name="Nielsen J."/>
        </authorList>
    </citation>
    <scope>NUCLEOTIDE SEQUENCE [LARGE SCALE GENOMIC DNA]</scope>
    <source>
        <strain evidence="2">IBT 31811</strain>
    </source>
</reference>
<dbReference type="AlphaFoldDB" id="A0A1V6QKQ9"/>
<gene>
    <name evidence="1" type="ORF">PENANT_c002G01391</name>
</gene>
<dbReference type="EMBL" id="MDYN01000002">
    <property type="protein sequence ID" value="OQD89572.1"/>
    <property type="molecule type" value="Genomic_DNA"/>
</dbReference>
<evidence type="ECO:0000313" key="2">
    <source>
        <dbReference type="Proteomes" id="UP000191672"/>
    </source>
</evidence>